<proteinExistence type="predicted"/>
<dbReference type="InterPro" id="IPR013103">
    <property type="entry name" value="RVT_2"/>
</dbReference>
<dbReference type="InterPro" id="IPR057670">
    <property type="entry name" value="SH3_retrovirus"/>
</dbReference>
<evidence type="ECO:0000313" key="6">
    <source>
        <dbReference type="Proteomes" id="UP001151760"/>
    </source>
</evidence>
<keyword evidence="2" id="KW-0378">Hydrolase</keyword>
<dbReference type="Proteomes" id="UP001151760">
    <property type="component" value="Unassembled WGS sequence"/>
</dbReference>
<gene>
    <name evidence="5" type="ORF">Tco_1003856</name>
</gene>
<evidence type="ECO:0000259" key="4">
    <source>
        <dbReference type="PROSITE" id="PS50994"/>
    </source>
</evidence>
<dbReference type="InterPro" id="IPR039537">
    <property type="entry name" value="Retrotran_Ty1/copia-like"/>
</dbReference>
<dbReference type="PANTHER" id="PTHR42648:SF27">
    <property type="entry name" value="RNA-DIRECTED DNA POLYMERASE"/>
    <property type="match status" value="1"/>
</dbReference>
<dbReference type="InterPro" id="IPR043502">
    <property type="entry name" value="DNA/RNA_pol_sf"/>
</dbReference>
<protein>
    <submittedName>
        <fullName evidence="5">Retrotransposon protein, putative, ty1-copia subclass</fullName>
    </submittedName>
</protein>
<dbReference type="InterPro" id="IPR036397">
    <property type="entry name" value="RNaseH_sf"/>
</dbReference>
<evidence type="ECO:0000256" key="1">
    <source>
        <dbReference type="ARBA" id="ARBA00022723"/>
    </source>
</evidence>
<keyword evidence="6" id="KW-1185">Reference proteome</keyword>
<dbReference type="CDD" id="cd09272">
    <property type="entry name" value="RNase_HI_RT_Ty1"/>
    <property type="match status" value="1"/>
</dbReference>
<sequence>MLANRMRENQLAHMSLDEELCGTRIQLVKLHAMLIEYEKGLPKKAETPQPLPAAPADNSEANVMLEWNAIYDAYNEVACLILGSMTPELHRQFENSLPYDMIKELKAMFEKQAGVERFDLIQTFYAFNKRRVNQLLLGIILNGLTKDFAGFVRNYNMHNMGKTIGELHAMLIEYEKGFPKKAKTLQVMMIKSGKIQKANKKSLKAKGKGKANDKRNDKQVYIPKPKNPKPSAKEHPAKDDAYHHCKERFREARKLKQGALYLYVGNGVRAQVKAIGSYELVVPNGLVICLDNCHYAPFILRGVVSVHRLVENRFDQRFTDFGISVSKNNVHYFNAIPSNGKMTRKSFPHHPERATDLLGIIHTHVCGPLRHVSKQVENQIGKTIKALRSDRGGEYISQEFKDYLKACGIVQQLTPPYTPQHNGVSERRNHTLLDMVRSMMNLTTLPLSFWDYALESATRILNMVPTKKVDKTPYELWYGKVPNLSYLKVWGCEALVKRDTPDKLQQRSVKCIFIGYPKETMGYYFYFPPENKIVVVRYAEFFEKNHITQEVSERAIDLEEIQDEDTSPSEITSEIPMEVEGFEPPQEEDIPIRRSKRTRRAPNRLSLNVEAEKHSLGDLNEPTSYKAVMLDSESNKWTDAMNAEIQSMMDNMVWVLVDLPPGCKTVGSKWIFKKKTDINGIVHVYKARLVAKGYTQLYGVYYEETLSPVTDIRAIRILIFIAAYYDYEIWQMNVKTAFLNGYLDEDIYMVQPEDFVDPNHPRKVCKLQRSIYSLKQASRSWNKRFDEEIKRFRFSQNLDEPCVYQKASESNVTFLILYVDDIIIMRNYIPSLQSVKDYLGKRFAMKDLGEATFILGIKIYRDRSKRLIRLGQNAYMDKILKRYKMDNSKRGHIPMQERLDLNKSQGAQTPKEVNRMKNVPYASAVGSIMYAVRCTRPDVAFAQNMTSRFQQNPGEPHWTAVKNILKYLRNTKDMFLVYGGNPSTELRVECYCDAGFETDRDDTKSQTGYVFVLNGGAVDWKSSKQSTTAMSATESEYIAASEAAMEAVWIRKFISGLGIVPTINEPLNMYCDNSAAVHYANEPGVQKGARHYQRRYHYVRECVELGEIRILKVHTDNNLADPFTKALSNRKLTQHARGMGLRPASSFM</sequence>
<accession>A0ABQ5FBL3</accession>
<dbReference type="SUPFAM" id="SSF56672">
    <property type="entry name" value="DNA/RNA polymerases"/>
    <property type="match status" value="1"/>
</dbReference>
<dbReference type="Gene3D" id="3.30.420.10">
    <property type="entry name" value="Ribonuclease H-like superfamily/Ribonuclease H"/>
    <property type="match status" value="1"/>
</dbReference>
<reference evidence="5" key="1">
    <citation type="journal article" date="2022" name="Int. J. Mol. Sci.">
        <title>Draft Genome of Tanacetum Coccineum: Genomic Comparison of Closely Related Tanacetum-Family Plants.</title>
        <authorList>
            <person name="Yamashiro T."/>
            <person name="Shiraishi A."/>
            <person name="Nakayama K."/>
            <person name="Satake H."/>
        </authorList>
    </citation>
    <scope>NUCLEOTIDE SEQUENCE</scope>
</reference>
<dbReference type="InterPro" id="IPR001584">
    <property type="entry name" value="Integrase_cat-core"/>
</dbReference>
<dbReference type="PANTHER" id="PTHR42648">
    <property type="entry name" value="TRANSPOSASE, PUTATIVE-RELATED"/>
    <property type="match status" value="1"/>
</dbReference>
<dbReference type="SUPFAM" id="SSF53098">
    <property type="entry name" value="Ribonuclease H-like"/>
    <property type="match status" value="1"/>
</dbReference>
<organism evidence="5 6">
    <name type="scientific">Tanacetum coccineum</name>
    <dbReference type="NCBI Taxonomy" id="301880"/>
    <lineage>
        <taxon>Eukaryota</taxon>
        <taxon>Viridiplantae</taxon>
        <taxon>Streptophyta</taxon>
        <taxon>Embryophyta</taxon>
        <taxon>Tracheophyta</taxon>
        <taxon>Spermatophyta</taxon>
        <taxon>Magnoliopsida</taxon>
        <taxon>eudicotyledons</taxon>
        <taxon>Gunneridae</taxon>
        <taxon>Pentapetalae</taxon>
        <taxon>asterids</taxon>
        <taxon>campanulids</taxon>
        <taxon>Asterales</taxon>
        <taxon>Asteraceae</taxon>
        <taxon>Asteroideae</taxon>
        <taxon>Anthemideae</taxon>
        <taxon>Anthemidinae</taxon>
        <taxon>Tanacetum</taxon>
    </lineage>
</organism>
<dbReference type="Pfam" id="PF25597">
    <property type="entry name" value="SH3_retrovirus"/>
    <property type="match status" value="1"/>
</dbReference>
<feature type="compositionally biased region" description="Basic residues" evidence="3">
    <location>
        <begin position="198"/>
        <end position="209"/>
    </location>
</feature>
<dbReference type="InterPro" id="IPR012337">
    <property type="entry name" value="RNaseH-like_sf"/>
</dbReference>
<reference evidence="5" key="2">
    <citation type="submission" date="2022-01" db="EMBL/GenBank/DDBJ databases">
        <authorList>
            <person name="Yamashiro T."/>
            <person name="Shiraishi A."/>
            <person name="Satake H."/>
            <person name="Nakayama K."/>
        </authorList>
    </citation>
    <scope>NUCLEOTIDE SEQUENCE</scope>
</reference>
<dbReference type="Pfam" id="PF07727">
    <property type="entry name" value="RVT_2"/>
    <property type="match status" value="1"/>
</dbReference>
<feature type="region of interest" description="Disordered" evidence="3">
    <location>
        <begin position="198"/>
        <end position="238"/>
    </location>
</feature>
<evidence type="ECO:0000256" key="3">
    <source>
        <dbReference type="SAM" id="MobiDB-lite"/>
    </source>
</evidence>
<keyword evidence="1" id="KW-0479">Metal-binding</keyword>
<name>A0ABQ5FBL3_9ASTR</name>
<dbReference type="EMBL" id="BQNB010017189">
    <property type="protein sequence ID" value="GJT60323.1"/>
    <property type="molecule type" value="Genomic_DNA"/>
</dbReference>
<evidence type="ECO:0000313" key="5">
    <source>
        <dbReference type="EMBL" id="GJT60323.1"/>
    </source>
</evidence>
<dbReference type="PROSITE" id="PS50994">
    <property type="entry name" value="INTEGRASE"/>
    <property type="match status" value="1"/>
</dbReference>
<evidence type="ECO:0000256" key="2">
    <source>
        <dbReference type="ARBA" id="ARBA00022801"/>
    </source>
</evidence>
<comment type="caution">
    <text evidence="5">The sequence shown here is derived from an EMBL/GenBank/DDBJ whole genome shotgun (WGS) entry which is preliminary data.</text>
</comment>
<feature type="domain" description="Integrase catalytic" evidence="4">
    <location>
        <begin position="385"/>
        <end position="481"/>
    </location>
</feature>